<accession>C6BYU9</accession>
<name>C6BYU9_MARSD</name>
<evidence type="ECO:0000313" key="2">
    <source>
        <dbReference type="EMBL" id="ACS80706.1"/>
    </source>
</evidence>
<dbReference type="KEGG" id="dsa:Desal_2652"/>
<sequence length="168" mass="18388">MKKAMKIVLAMAMVLLMSGGAMAQDCFNAQGSAIVPHVKSYRSSKGGLYTSFYISNITNQDVRCKVDVYDQSGNNVSSYGDVWTIVSGQYQLAAGGDEAFDIPAYSTRYFNFTKSGILMRTMGYAVIKWNSNDPQMTKALVSTAQYTGGTYNDYLYGGVAYINNGQPF</sequence>
<evidence type="ECO:0000313" key="3">
    <source>
        <dbReference type="Proteomes" id="UP000002601"/>
    </source>
</evidence>
<gene>
    <name evidence="2" type="ordered locus">Desal_2652</name>
</gene>
<feature type="chain" id="PRO_5002961357" evidence="1">
    <location>
        <begin position="24"/>
        <end position="168"/>
    </location>
</feature>
<dbReference type="STRING" id="526222.Desal_2652"/>
<reference evidence="2 3" key="1">
    <citation type="submission" date="2009-06" db="EMBL/GenBank/DDBJ databases">
        <title>Complete sequence of Desulfovibrio salexigens DSM 2638.</title>
        <authorList>
            <consortium name="US DOE Joint Genome Institute"/>
            <person name="Lucas S."/>
            <person name="Copeland A."/>
            <person name="Lapidus A."/>
            <person name="Glavina del Rio T."/>
            <person name="Tice H."/>
            <person name="Bruce D."/>
            <person name="Goodwin L."/>
            <person name="Pitluck S."/>
            <person name="Munk A.C."/>
            <person name="Brettin T."/>
            <person name="Detter J.C."/>
            <person name="Han C."/>
            <person name="Tapia R."/>
            <person name="Larimer F."/>
            <person name="Land M."/>
            <person name="Hauser L."/>
            <person name="Kyrpides N."/>
            <person name="Anderson I."/>
            <person name="Wall J.D."/>
            <person name="Arkin A.P."/>
            <person name="Dehal P."/>
            <person name="Chivian D."/>
            <person name="Giles B."/>
            <person name="Hazen T.C."/>
        </authorList>
    </citation>
    <scope>NUCLEOTIDE SEQUENCE [LARGE SCALE GENOMIC DNA]</scope>
    <source>
        <strain evidence="3">ATCC 14822 / DSM 2638 / NCIMB 8403 / VKM B-1763</strain>
    </source>
</reference>
<dbReference type="Proteomes" id="UP000002601">
    <property type="component" value="Chromosome"/>
</dbReference>
<organism evidence="2 3">
    <name type="scientific">Maridesulfovibrio salexigens (strain ATCC 14822 / DSM 2638 / NCIMB 8403 / VKM B-1763)</name>
    <name type="common">Desulfovibrio salexigens</name>
    <dbReference type="NCBI Taxonomy" id="526222"/>
    <lineage>
        <taxon>Bacteria</taxon>
        <taxon>Pseudomonadati</taxon>
        <taxon>Thermodesulfobacteriota</taxon>
        <taxon>Desulfovibrionia</taxon>
        <taxon>Desulfovibrionales</taxon>
        <taxon>Desulfovibrionaceae</taxon>
        <taxon>Maridesulfovibrio</taxon>
    </lineage>
</organism>
<dbReference type="AlphaFoldDB" id="C6BYU9"/>
<proteinExistence type="predicted"/>
<dbReference type="OrthoDB" id="5462579at2"/>
<dbReference type="EMBL" id="CP001649">
    <property type="protein sequence ID" value="ACS80706.1"/>
    <property type="molecule type" value="Genomic_DNA"/>
</dbReference>
<dbReference type="HOGENOM" id="CLU_133693_0_0_7"/>
<evidence type="ECO:0000256" key="1">
    <source>
        <dbReference type="SAM" id="SignalP"/>
    </source>
</evidence>
<feature type="signal peptide" evidence="1">
    <location>
        <begin position="1"/>
        <end position="23"/>
    </location>
</feature>
<keyword evidence="3" id="KW-1185">Reference proteome</keyword>
<keyword evidence="1" id="KW-0732">Signal</keyword>
<protein>
    <submittedName>
        <fullName evidence="2">Uncharacterized protein</fullName>
    </submittedName>
</protein>
<dbReference type="RefSeq" id="WP_015852522.1">
    <property type="nucleotide sequence ID" value="NC_012881.1"/>
</dbReference>